<proteinExistence type="predicted"/>
<gene>
    <name evidence="2" type="ORF">8F11_79</name>
</gene>
<sequence>MTQINWKVRFRNKTFLLSLWALIIVLAQQIASIWGADITLISTQVTNVVETVLTILALIGIVHDPTTPGVNDSQRAMSYNKPGETK</sequence>
<dbReference type="EMBL" id="MF417871">
    <property type="protein sequence ID" value="ASN68114.1"/>
    <property type="molecule type" value="Genomic_DNA"/>
</dbReference>
<dbReference type="NCBIfam" id="TIGR01598">
    <property type="entry name" value="holin_phiLC3"/>
    <property type="match status" value="1"/>
</dbReference>
<name>A0A2H4IZQ3_9CAUD</name>
<organism evidence="2">
    <name type="scientific">uncultured Caudovirales phage</name>
    <dbReference type="NCBI Taxonomy" id="2100421"/>
    <lineage>
        <taxon>Viruses</taxon>
        <taxon>Duplodnaviria</taxon>
        <taxon>Heunggongvirae</taxon>
        <taxon>Uroviricota</taxon>
        <taxon>Caudoviricetes</taxon>
        <taxon>Peduoviridae</taxon>
        <taxon>Maltschvirus</taxon>
        <taxon>Maltschvirus maltsch</taxon>
    </lineage>
</organism>
<accession>A0A2H4IZQ3</accession>
<reference evidence="2" key="1">
    <citation type="submission" date="2017-06" db="EMBL/GenBank/DDBJ databases">
        <title>Novel phages from South African skin metaviromes.</title>
        <authorList>
            <person name="van Zyl L.J."/>
            <person name="Abrahams Y."/>
            <person name="Stander E.A."/>
            <person name="Kirby B.M."/>
            <person name="Clavaud C."/>
            <person name="Farcet C."/>
            <person name="Breton L."/>
            <person name="Trindade M.I."/>
        </authorList>
    </citation>
    <scope>NUCLEOTIDE SEQUENCE</scope>
</reference>
<feature type="compositionally biased region" description="Polar residues" evidence="1">
    <location>
        <begin position="68"/>
        <end position="77"/>
    </location>
</feature>
<dbReference type="InterPro" id="IPR006485">
    <property type="entry name" value="Phage-like_holin"/>
</dbReference>
<dbReference type="Pfam" id="PF04531">
    <property type="entry name" value="Phage_holin_1"/>
    <property type="match status" value="1"/>
</dbReference>
<feature type="region of interest" description="Disordered" evidence="1">
    <location>
        <begin position="66"/>
        <end position="86"/>
    </location>
</feature>
<protein>
    <submittedName>
        <fullName evidence="2">Putative holin</fullName>
    </submittedName>
</protein>
<evidence type="ECO:0000313" key="2">
    <source>
        <dbReference type="EMBL" id="ASN68114.1"/>
    </source>
</evidence>
<evidence type="ECO:0000256" key="1">
    <source>
        <dbReference type="SAM" id="MobiDB-lite"/>
    </source>
</evidence>